<feature type="domain" description="ER-bound oxygenase mpaB/mpaB'/Rubber oxygenase catalytic" evidence="1">
    <location>
        <begin position="4"/>
        <end position="244"/>
    </location>
</feature>
<evidence type="ECO:0000313" key="3">
    <source>
        <dbReference type="Proteomes" id="UP000307087"/>
    </source>
</evidence>
<protein>
    <submittedName>
        <fullName evidence="2">DUF2236 domain-containing protein</fullName>
    </submittedName>
</protein>
<dbReference type="Pfam" id="PF09995">
    <property type="entry name" value="MPAB_Lcp_cat"/>
    <property type="match status" value="1"/>
</dbReference>
<keyword evidence="3" id="KW-1185">Reference proteome</keyword>
<dbReference type="PANTHER" id="PTHR36151">
    <property type="entry name" value="BLR2777 PROTEIN"/>
    <property type="match status" value="1"/>
</dbReference>
<accession>A0A4S8N611</accession>
<dbReference type="AlphaFoldDB" id="A0A4S8N611"/>
<name>A0A4S8N611_9ACTN</name>
<comment type="caution">
    <text evidence="2">The sequence shown here is derived from an EMBL/GenBank/DDBJ whole genome shotgun (WGS) entry which is preliminary data.</text>
</comment>
<dbReference type="InterPro" id="IPR018713">
    <property type="entry name" value="MPAB/Lcp_cat_dom"/>
</dbReference>
<evidence type="ECO:0000259" key="1">
    <source>
        <dbReference type="Pfam" id="PF09995"/>
    </source>
</evidence>
<evidence type="ECO:0000313" key="2">
    <source>
        <dbReference type="EMBL" id="THV10144.1"/>
    </source>
</evidence>
<organism evidence="2 3">
    <name type="scientific">Nocardioides caeni</name>
    <dbReference type="NCBI Taxonomy" id="574700"/>
    <lineage>
        <taxon>Bacteria</taxon>
        <taxon>Bacillati</taxon>
        <taxon>Actinomycetota</taxon>
        <taxon>Actinomycetes</taxon>
        <taxon>Propionibacteriales</taxon>
        <taxon>Nocardioidaceae</taxon>
        <taxon>Nocardioides</taxon>
    </lineage>
</organism>
<gene>
    <name evidence="2" type="ORF">E9934_14610</name>
</gene>
<dbReference type="Proteomes" id="UP000307087">
    <property type="component" value="Unassembled WGS sequence"/>
</dbReference>
<dbReference type="GO" id="GO:0016491">
    <property type="term" value="F:oxidoreductase activity"/>
    <property type="evidence" value="ECO:0007669"/>
    <property type="project" value="InterPro"/>
</dbReference>
<sequence>MGAPITFGLFGRLALDQVAYREVAAAVDATGRFEENFTNRGIRSYLWGPLMLFGDDADRRATIERLKMMHGQVKGKGRGHFDGERFSALNPAVWKWVGTSSLLVFYTGYVTTYPHLSAEEREVVYRTARWMSEMDLPSDASSVPRTVAEMEAYYEQVAAEHLADNEFLQWANRSFGEMPVPTLIGPRWLHLLITPAWRLLTPALSRPARICAEAAAHPRMRELLGIEWTPAKQREFRLWTALIRGARRLLPKWAVLEPMAYNRYRYERLRSAYAKPQLTSFAPPK</sequence>
<reference evidence="2 3" key="1">
    <citation type="journal article" date="2009" name="Int. J. Syst. Evol. Microbiol.">
        <title>Nocardioides caeni sp. nov., isolated from wastewater.</title>
        <authorList>
            <person name="Yoon J.H."/>
            <person name="Kang S.J."/>
            <person name="Park S."/>
            <person name="Kim W."/>
            <person name="Oh T.K."/>
        </authorList>
    </citation>
    <scope>NUCLEOTIDE SEQUENCE [LARGE SCALE GENOMIC DNA]</scope>
    <source>
        <strain evidence="2 3">DSM 23134</strain>
    </source>
</reference>
<proteinExistence type="predicted"/>
<dbReference type="EMBL" id="STGW01000011">
    <property type="protein sequence ID" value="THV10144.1"/>
    <property type="molecule type" value="Genomic_DNA"/>
</dbReference>
<dbReference type="PANTHER" id="PTHR36151:SF3">
    <property type="entry name" value="ER-BOUND OXYGENASE MPAB_MPAB'_RUBBER OXYGENASE CATALYTIC DOMAIN-CONTAINING PROTEIN"/>
    <property type="match status" value="1"/>
</dbReference>
<dbReference type="OrthoDB" id="4465931at2"/>